<feature type="region of interest" description="Disordered" evidence="1">
    <location>
        <begin position="1"/>
        <end position="25"/>
    </location>
</feature>
<reference evidence="2" key="1">
    <citation type="submission" date="2023-07" db="EMBL/GenBank/DDBJ databases">
        <authorList>
            <consortium name="AG Swart"/>
            <person name="Singh M."/>
            <person name="Singh A."/>
            <person name="Seah K."/>
            <person name="Emmerich C."/>
        </authorList>
    </citation>
    <scope>NUCLEOTIDE SEQUENCE</scope>
    <source>
        <strain evidence="2">DP1</strain>
    </source>
</reference>
<accession>A0AAD1XYK6</accession>
<dbReference type="AlphaFoldDB" id="A0AAD1XYK6"/>
<proteinExistence type="predicted"/>
<organism evidence="2 3">
    <name type="scientific">Euplotes crassus</name>
    <dbReference type="NCBI Taxonomy" id="5936"/>
    <lineage>
        <taxon>Eukaryota</taxon>
        <taxon>Sar</taxon>
        <taxon>Alveolata</taxon>
        <taxon>Ciliophora</taxon>
        <taxon>Intramacronucleata</taxon>
        <taxon>Spirotrichea</taxon>
        <taxon>Hypotrichia</taxon>
        <taxon>Euplotida</taxon>
        <taxon>Euplotidae</taxon>
        <taxon>Moneuplotes</taxon>
    </lineage>
</organism>
<gene>
    <name evidence="2" type="ORF">ECRASSUSDP1_LOCUS22740</name>
</gene>
<sequence>MNSPNKLQPKVFPSAVQRKESKSLDDWDISDNVLSEACTRVSKIKSGVQRGSGIRFTGDKNFASHHSPCINEAETRKHLKEEEKSPQFHKSKLKMQSVKSNSNYKSCRKNSKDVSEERPQSLKSEISSLLQKLIKKKTKVGSPLLCNQNSKLTEVKKSTHLKGN</sequence>
<dbReference type="Proteomes" id="UP001295684">
    <property type="component" value="Unassembled WGS sequence"/>
</dbReference>
<protein>
    <submittedName>
        <fullName evidence="2">Uncharacterized protein</fullName>
    </submittedName>
</protein>
<feature type="region of interest" description="Disordered" evidence="1">
    <location>
        <begin position="75"/>
        <end position="122"/>
    </location>
</feature>
<keyword evidence="3" id="KW-1185">Reference proteome</keyword>
<evidence type="ECO:0000313" key="2">
    <source>
        <dbReference type="EMBL" id="CAI2381288.1"/>
    </source>
</evidence>
<comment type="caution">
    <text evidence="2">The sequence shown here is derived from an EMBL/GenBank/DDBJ whole genome shotgun (WGS) entry which is preliminary data.</text>
</comment>
<evidence type="ECO:0000256" key="1">
    <source>
        <dbReference type="SAM" id="MobiDB-lite"/>
    </source>
</evidence>
<name>A0AAD1XYK6_EUPCR</name>
<feature type="compositionally biased region" description="Basic and acidic residues" evidence="1">
    <location>
        <begin position="110"/>
        <end position="120"/>
    </location>
</feature>
<dbReference type="EMBL" id="CAMPGE010023335">
    <property type="protein sequence ID" value="CAI2381288.1"/>
    <property type="molecule type" value="Genomic_DNA"/>
</dbReference>
<evidence type="ECO:0000313" key="3">
    <source>
        <dbReference type="Proteomes" id="UP001295684"/>
    </source>
</evidence>
<feature type="compositionally biased region" description="Basic and acidic residues" evidence="1">
    <location>
        <begin position="75"/>
        <end position="86"/>
    </location>
</feature>